<dbReference type="PANTHER" id="PTHR23514:SF3">
    <property type="entry name" value="BYPASS OF STOP CODON PROTEIN 6"/>
    <property type="match status" value="1"/>
</dbReference>
<keyword evidence="11" id="KW-1185">Reference proteome</keyword>
<keyword evidence="4 8" id="KW-0812">Transmembrane</keyword>
<dbReference type="Gene3D" id="1.20.1250.20">
    <property type="entry name" value="MFS general substrate transporter like domains"/>
    <property type="match status" value="2"/>
</dbReference>
<evidence type="ECO:0000256" key="2">
    <source>
        <dbReference type="ARBA" id="ARBA00008335"/>
    </source>
</evidence>
<feature type="transmembrane region" description="Helical" evidence="8">
    <location>
        <begin position="516"/>
        <end position="535"/>
    </location>
</feature>
<dbReference type="EMBL" id="JASBNA010000041">
    <property type="protein sequence ID" value="KAK7681361.1"/>
    <property type="molecule type" value="Genomic_DNA"/>
</dbReference>
<dbReference type="SUPFAM" id="SSF103473">
    <property type="entry name" value="MFS general substrate transporter"/>
    <property type="match status" value="1"/>
</dbReference>
<evidence type="ECO:0000313" key="11">
    <source>
        <dbReference type="Proteomes" id="UP001385951"/>
    </source>
</evidence>
<dbReference type="PANTHER" id="PTHR23514">
    <property type="entry name" value="BYPASS OF STOP CODON PROTEIN 6"/>
    <property type="match status" value="1"/>
</dbReference>
<dbReference type="Pfam" id="PF07690">
    <property type="entry name" value="MFS_1"/>
    <property type="match status" value="1"/>
</dbReference>
<evidence type="ECO:0000256" key="4">
    <source>
        <dbReference type="ARBA" id="ARBA00022692"/>
    </source>
</evidence>
<dbReference type="AlphaFoldDB" id="A0AAW0FVJ4"/>
<dbReference type="InterPro" id="IPR051788">
    <property type="entry name" value="MFS_Transporter"/>
</dbReference>
<dbReference type="InterPro" id="IPR036259">
    <property type="entry name" value="MFS_trans_sf"/>
</dbReference>
<dbReference type="GO" id="GO:0012505">
    <property type="term" value="C:endomembrane system"/>
    <property type="evidence" value="ECO:0007669"/>
    <property type="project" value="UniProtKB-SubCell"/>
</dbReference>
<dbReference type="FunFam" id="1.20.1250.20:FF:000286">
    <property type="entry name" value="MFS efflux transporter"/>
    <property type="match status" value="1"/>
</dbReference>
<accession>A0AAW0FVJ4</accession>
<protein>
    <recommendedName>
        <fullName evidence="9">Major facilitator superfamily (MFS) profile domain-containing protein</fullName>
    </recommendedName>
</protein>
<feature type="domain" description="Major facilitator superfamily (MFS) profile" evidence="9">
    <location>
        <begin position="156"/>
        <end position="539"/>
    </location>
</feature>
<evidence type="ECO:0000256" key="3">
    <source>
        <dbReference type="ARBA" id="ARBA00022448"/>
    </source>
</evidence>
<keyword evidence="3" id="KW-0813">Transport</keyword>
<evidence type="ECO:0000256" key="8">
    <source>
        <dbReference type="SAM" id="Phobius"/>
    </source>
</evidence>
<feature type="transmembrane region" description="Helical" evidence="8">
    <location>
        <begin position="363"/>
        <end position="385"/>
    </location>
</feature>
<feature type="region of interest" description="Disordered" evidence="7">
    <location>
        <begin position="1"/>
        <end position="22"/>
    </location>
</feature>
<evidence type="ECO:0000256" key="6">
    <source>
        <dbReference type="ARBA" id="ARBA00023136"/>
    </source>
</evidence>
<proteinExistence type="inferred from homology"/>
<feature type="transmembrane region" description="Helical" evidence="8">
    <location>
        <begin position="453"/>
        <end position="474"/>
    </location>
</feature>
<sequence>MTHSPRTSLEAIQRSNTKSTPIPRILVADNEAATSSSVDLSKSLATDSALEVDADGILPPPPSSDRIRRRSELRQKPVFTGEEFELPVLPSLPEGLQTPPLQVHASGIAPGHDDIELASGFPSTTASSIHMEDTSSTAPVLSPAEKAQHRWKGRLHFFALCYCTILQGWNDGSTGPLLPTIQRYHNIGFAIVSLLFIFNCIGFVSGAMMNVYLNDRLGFGKVIVLGAACQLGAYVILSPGGPFPTMCIAFSLAGFGIALQNAQANGFVGNLKNAQAKFGFLHGSYGLGAFIAPLVATNFATKERWYFHYLISAAIGISTTAVLLYVFRLKNQDDIMVEAGHAVAEVDNTRENKYKQIFGLRTVHLLSIWALIYVGVEVTLGGWIVTFIEQKRGGGASAGYISSGFFGGLMLGRIALIWLNRKVGERRIMFIYAFLAIQLEVTVWVVPSLIENAVAISCIGFLLGPMYPILMSYCTQILPRWLLTGCVGWIGSFGQTGSAALPFATGLLASKFGIGSLQPFVVSMMSTMILLWAFVPRVRRVD</sequence>
<evidence type="ECO:0000259" key="9">
    <source>
        <dbReference type="PROSITE" id="PS50850"/>
    </source>
</evidence>
<comment type="caution">
    <text evidence="10">The sequence shown here is derived from an EMBL/GenBank/DDBJ whole genome shotgun (WGS) entry which is preliminary data.</text>
</comment>
<dbReference type="InterPro" id="IPR011701">
    <property type="entry name" value="MFS"/>
</dbReference>
<evidence type="ECO:0000256" key="7">
    <source>
        <dbReference type="SAM" id="MobiDB-lite"/>
    </source>
</evidence>
<name>A0AAW0FVJ4_9APHY</name>
<dbReference type="GO" id="GO:0016020">
    <property type="term" value="C:membrane"/>
    <property type="evidence" value="ECO:0007669"/>
    <property type="project" value="TreeGrafter"/>
</dbReference>
<feature type="transmembrane region" description="Helical" evidence="8">
    <location>
        <begin position="428"/>
        <end position="447"/>
    </location>
</feature>
<reference evidence="10 11" key="1">
    <citation type="submission" date="2022-09" db="EMBL/GenBank/DDBJ databases">
        <authorList>
            <person name="Palmer J.M."/>
        </authorList>
    </citation>
    <scope>NUCLEOTIDE SEQUENCE [LARGE SCALE GENOMIC DNA]</scope>
    <source>
        <strain evidence="10 11">DSM 7382</strain>
    </source>
</reference>
<comment type="similarity">
    <text evidence="2">Belongs to the major facilitator superfamily.</text>
</comment>
<feature type="transmembrane region" description="Helical" evidence="8">
    <location>
        <begin position="397"/>
        <end position="416"/>
    </location>
</feature>
<comment type="subcellular location">
    <subcellularLocation>
        <location evidence="1">Endomembrane system</location>
        <topology evidence="1">Multi-pass membrane protein</topology>
    </subcellularLocation>
</comment>
<feature type="transmembrane region" description="Helical" evidence="8">
    <location>
        <begin position="189"/>
        <end position="212"/>
    </location>
</feature>
<feature type="transmembrane region" description="Helical" evidence="8">
    <location>
        <begin position="481"/>
        <end position="504"/>
    </location>
</feature>
<keyword evidence="5 8" id="KW-1133">Transmembrane helix</keyword>
<evidence type="ECO:0000256" key="1">
    <source>
        <dbReference type="ARBA" id="ARBA00004127"/>
    </source>
</evidence>
<feature type="transmembrane region" description="Helical" evidence="8">
    <location>
        <begin position="280"/>
        <end position="300"/>
    </location>
</feature>
<feature type="transmembrane region" description="Helical" evidence="8">
    <location>
        <begin position="243"/>
        <end position="259"/>
    </location>
</feature>
<evidence type="ECO:0000313" key="10">
    <source>
        <dbReference type="EMBL" id="KAK7681361.1"/>
    </source>
</evidence>
<evidence type="ECO:0000256" key="5">
    <source>
        <dbReference type="ARBA" id="ARBA00022989"/>
    </source>
</evidence>
<gene>
    <name evidence="10" type="ORF">QCA50_015452</name>
</gene>
<dbReference type="GO" id="GO:0022857">
    <property type="term" value="F:transmembrane transporter activity"/>
    <property type="evidence" value="ECO:0007669"/>
    <property type="project" value="InterPro"/>
</dbReference>
<dbReference type="InterPro" id="IPR020846">
    <property type="entry name" value="MFS_dom"/>
</dbReference>
<dbReference type="Proteomes" id="UP001385951">
    <property type="component" value="Unassembled WGS sequence"/>
</dbReference>
<keyword evidence="6 8" id="KW-0472">Membrane</keyword>
<dbReference type="PROSITE" id="PS50850">
    <property type="entry name" value="MFS"/>
    <property type="match status" value="1"/>
</dbReference>
<organism evidence="10 11">
    <name type="scientific">Cerrena zonata</name>
    <dbReference type="NCBI Taxonomy" id="2478898"/>
    <lineage>
        <taxon>Eukaryota</taxon>
        <taxon>Fungi</taxon>
        <taxon>Dikarya</taxon>
        <taxon>Basidiomycota</taxon>
        <taxon>Agaricomycotina</taxon>
        <taxon>Agaricomycetes</taxon>
        <taxon>Polyporales</taxon>
        <taxon>Cerrenaceae</taxon>
        <taxon>Cerrena</taxon>
    </lineage>
</organism>
<feature type="transmembrane region" description="Helical" evidence="8">
    <location>
        <begin position="306"/>
        <end position="327"/>
    </location>
</feature>